<reference evidence="3" key="1">
    <citation type="journal article" date="2020" name="Appl. Environ. Microbiol.">
        <title>Diazotrophic Anaeromyxobacter Isolates from Soils.</title>
        <authorList>
            <person name="Masuda Y."/>
            <person name="Yamanaka H."/>
            <person name="Xu Z.X."/>
            <person name="Shiratori Y."/>
            <person name="Aono T."/>
            <person name="Amachi S."/>
            <person name="Senoo K."/>
            <person name="Itoh H."/>
        </authorList>
    </citation>
    <scope>NUCLEOTIDE SEQUENCE [LARGE SCALE GENOMIC DNA]</scope>
    <source>
        <strain evidence="3">R267</strain>
    </source>
</reference>
<sequence length="130" mass="13523">MSHSTVATPSAPRAIGPYSQAVLVERGGTRTLYCSGQIPLDPATGELVQGDIAVQTERVLANLEAVLAGAKLSFADVVKTTVFLVDLADFARMNEVYGRRFGGAPPARSTVQVAALPKGARVEIEVVAAG</sequence>
<dbReference type="InterPro" id="IPR019897">
    <property type="entry name" value="RidA_CS"/>
</dbReference>
<name>A0A7I9VNE9_9BACT</name>
<dbReference type="CDD" id="cd00448">
    <property type="entry name" value="YjgF_YER057c_UK114_family"/>
    <property type="match status" value="1"/>
</dbReference>
<dbReference type="NCBIfam" id="TIGR00004">
    <property type="entry name" value="Rid family detoxifying hydrolase"/>
    <property type="match status" value="1"/>
</dbReference>
<dbReference type="InterPro" id="IPR035959">
    <property type="entry name" value="RutC-like_sf"/>
</dbReference>
<comment type="similarity">
    <text evidence="1">Belongs to the RutC family.</text>
</comment>
<dbReference type="InterPro" id="IPR006056">
    <property type="entry name" value="RidA"/>
</dbReference>
<dbReference type="EMBL" id="BJTG01000006">
    <property type="protein sequence ID" value="GEJ57921.1"/>
    <property type="molecule type" value="Genomic_DNA"/>
</dbReference>
<dbReference type="PANTHER" id="PTHR11803:SF39">
    <property type="entry name" value="2-IMINOBUTANOATE_2-IMINOPROPANOATE DEAMINASE"/>
    <property type="match status" value="1"/>
</dbReference>
<dbReference type="Gene3D" id="3.30.1330.40">
    <property type="entry name" value="RutC-like"/>
    <property type="match status" value="1"/>
</dbReference>
<dbReference type="FunFam" id="3.30.1330.40:FF:000001">
    <property type="entry name" value="L-PSP family endoribonuclease"/>
    <property type="match status" value="1"/>
</dbReference>
<proteinExistence type="inferred from homology"/>
<gene>
    <name evidence="2" type="ORF">AMYX_26620</name>
</gene>
<evidence type="ECO:0000256" key="1">
    <source>
        <dbReference type="ARBA" id="ARBA00010552"/>
    </source>
</evidence>
<evidence type="ECO:0000313" key="2">
    <source>
        <dbReference type="EMBL" id="GEJ57921.1"/>
    </source>
</evidence>
<protein>
    <submittedName>
        <fullName evidence="2">Reactive intermediate/imine deaminase</fullName>
    </submittedName>
</protein>
<evidence type="ECO:0000313" key="3">
    <source>
        <dbReference type="Proteomes" id="UP000503640"/>
    </source>
</evidence>
<dbReference type="SUPFAM" id="SSF55298">
    <property type="entry name" value="YjgF-like"/>
    <property type="match status" value="1"/>
</dbReference>
<comment type="caution">
    <text evidence="2">The sequence shown here is derived from an EMBL/GenBank/DDBJ whole genome shotgun (WGS) entry which is preliminary data.</text>
</comment>
<dbReference type="AlphaFoldDB" id="A0A7I9VNE9"/>
<dbReference type="Pfam" id="PF01042">
    <property type="entry name" value="Ribonuc_L-PSP"/>
    <property type="match status" value="1"/>
</dbReference>
<accession>A0A7I9VNE9</accession>
<dbReference type="RefSeq" id="WP_176065977.1">
    <property type="nucleotide sequence ID" value="NZ_BJTG01000006.1"/>
</dbReference>
<keyword evidence="3" id="KW-1185">Reference proteome</keyword>
<dbReference type="GO" id="GO:0005829">
    <property type="term" value="C:cytosol"/>
    <property type="evidence" value="ECO:0007669"/>
    <property type="project" value="TreeGrafter"/>
</dbReference>
<dbReference type="InterPro" id="IPR006175">
    <property type="entry name" value="YjgF/YER057c/UK114"/>
</dbReference>
<organism evidence="2 3">
    <name type="scientific">Anaeromyxobacter diazotrophicus</name>
    <dbReference type="NCBI Taxonomy" id="2590199"/>
    <lineage>
        <taxon>Bacteria</taxon>
        <taxon>Pseudomonadati</taxon>
        <taxon>Myxococcota</taxon>
        <taxon>Myxococcia</taxon>
        <taxon>Myxococcales</taxon>
        <taxon>Cystobacterineae</taxon>
        <taxon>Anaeromyxobacteraceae</taxon>
        <taxon>Anaeromyxobacter</taxon>
    </lineage>
</organism>
<dbReference type="PANTHER" id="PTHR11803">
    <property type="entry name" value="2-IMINOBUTANOATE/2-IMINOPROPANOATE DEAMINASE RIDA"/>
    <property type="match status" value="1"/>
</dbReference>
<dbReference type="PROSITE" id="PS01094">
    <property type="entry name" value="UPF0076"/>
    <property type="match status" value="1"/>
</dbReference>
<dbReference type="Proteomes" id="UP000503640">
    <property type="component" value="Unassembled WGS sequence"/>
</dbReference>
<dbReference type="GO" id="GO:0019239">
    <property type="term" value="F:deaminase activity"/>
    <property type="evidence" value="ECO:0007669"/>
    <property type="project" value="TreeGrafter"/>
</dbReference>